<dbReference type="OrthoDB" id="156739at2"/>
<dbReference type="RefSeq" id="WP_144870151.1">
    <property type="nucleotide sequence ID" value="NZ_LR213891.1"/>
</dbReference>
<name>A0A563VLB3_9CYAN</name>
<evidence type="ECO:0000313" key="2">
    <source>
        <dbReference type="EMBL" id="VEP12211.1"/>
    </source>
</evidence>
<dbReference type="PROSITE" id="PS51186">
    <property type="entry name" value="GNAT"/>
    <property type="match status" value="1"/>
</dbReference>
<dbReference type="CDD" id="cd04301">
    <property type="entry name" value="NAT_SF"/>
    <property type="match status" value="1"/>
</dbReference>
<organism evidence="2 3">
    <name type="scientific">Hyella patelloides LEGE 07179</name>
    <dbReference type="NCBI Taxonomy" id="945734"/>
    <lineage>
        <taxon>Bacteria</taxon>
        <taxon>Bacillati</taxon>
        <taxon>Cyanobacteriota</taxon>
        <taxon>Cyanophyceae</taxon>
        <taxon>Pleurocapsales</taxon>
        <taxon>Hyellaceae</taxon>
        <taxon>Hyella</taxon>
    </lineage>
</organism>
<dbReference type="InterPro" id="IPR000182">
    <property type="entry name" value="GNAT_dom"/>
</dbReference>
<keyword evidence="2" id="KW-0808">Transferase</keyword>
<keyword evidence="3" id="KW-1185">Reference proteome</keyword>
<dbReference type="Gene3D" id="3.40.630.30">
    <property type="match status" value="1"/>
</dbReference>
<protein>
    <submittedName>
        <fullName evidence="2">Acetyltransferase</fullName>
    </submittedName>
</protein>
<gene>
    <name evidence="2" type="ORF">H1P_1390021</name>
</gene>
<accession>A0A563VLB3</accession>
<dbReference type="Proteomes" id="UP000320055">
    <property type="component" value="Unassembled WGS sequence"/>
</dbReference>
<evidence type="ECO:0000313" key="3">
    <source>
        <dbReference type="Proteomes" id="UP000320055"/>
    </source>
</evidence>
<feature type="domain" description="N-acetyltransferase" evidence="1">
    <location>
        <begin position="7"/>
        <end position="149"/>
    </location>
</feature>
<dbReference type="GO" id="GO:0016747">
    <property type="term" value="F:acyltransferase activity, transferring groups other than amino-acyl groups"/>
    <property type="evidence" value="ECO:0007669"/>
    <property type="project" value="InterPro"/>
</dbReference>
<sequence length="149" mass="16925">MKASVNFTLRQATIDDAPLFYSVIARTMRDLIIATWGVWDELLVQRESYEDSSSPNAQVIQIGDVSVGVFTVERFPTYIQLEQIYLLPKYQRLGIGTRLLNSLISEASQSQIPVRLRVLAVNSAKMFYEKFGFAVTKATSDFLYMEKSP</sequence>
<reference evidence="2 3" key="1">
    <citation type="submission" date="2019-01" db="EMBL/GenBank/DDBJ databases">
        <authorList>
            <person name="Brito A."/>
        </authorList>
    </citation>
    <scope>NUCLEOTIDE SEQUENCE [LARGE SCALE GENOMIC DNA]</scope>
    <source>
        <strain evidence="2">1</strain>
    </source>
</reference>
<dbReference type="EMBL" id="CAACVJ010000045">
    <property type="protein sequence ID" value="VEP12211.1"/>
    <property type="molecule type" value="Genomic_DNA"/>
</dbReference>
<evidence type="ECO:0000259" key="1">
    <source>
        <dbReference type="PROSITE" id="PS51186"/>
    </source>
</evidence>
<dbReference type="SUPFAM" id="SSF55729">
    <property type="entry name" value="Acyl-CoA N-acyltransferases (Nat)"/>
    <property type="match status" value="1"/>
</dbReference>
<dbReference type="AlphaFoldDB" id="A0A563VLB3"/>
<dbReference type="Pfam" id="PF13673">
    <property type="entry name" value="Acetyltransf_10"/>
    <property type="match status" value="1"/>
</dbReference>
<dbReference type="InterPro" id="IPR016181">
    <property type="entry name" value="Acyl_CoA_acyltransferase"/>
</dbReference>
<proteinExistence type="predicted"/>